<dbReference type="InterPro" id="IPR029034">
    <property type="entry name" value="Cystine-knot_cytokine"/>
</dbReference>
<dbReference type="EnsemblMetazoa" id="G15340.2">
    <property type="protein sequence ID" value="G15340.2:cds"/>
    <property type="gene ID" value="G15340"/>
</dbReference>
<keyword evidence="1" id="KW-0732">Signal</keyword>
<accession>A0A8W8IS74</accession>
<dbReference type="OMA" id="NIANIMC"/>
<dbReference type="PANTHER" id="PTHR33995">
    <property type="entry name" value="PROTEIN CBG18546"/>
    <property type="match status" value="1"/>
</dbReference>
<dbReference type="AlphaFoldDB" id="A0A8W8IS74"/>
<organism evidence="2 3">
    <name type="scientific">Magallana gigas</name>
    <name type="common">Pacific oyster</name>
    <name type="synonym">Crassostrea gigas</name>
    <dbReference type="NCBI Taxonomy" id="29159"/>
    <lineage>
        <taxon>Eukaryota</taxon>
        <taxon>Metazoa</taxon>
        <taxon>Spiralia</taxon>
        <taxon>Lophotrochozoa</taxon>
        <taxon>Mollusca</taxon>
        <taxon>Bivalvia</taxon>
        <taxon>Autobranchia</taxon>
        <taxon>Pteriomorphia</taxon>
        <taxon>Ostreida</taxon>
        <taxon>Ostreoidea</taxon>
        <taxon>Ostreidae</taxon>
        <taxon>Magallana</taxon>
    </lineage>
</organism>
<dbReference type="Gene3D" id="2.10.90.10">
    <property type="entry name" value="Cystine-knot cytokines"/>
    <property type="match status" value="1"/>
</dbReference>
<evidence type="ECO:0000256" key="1">
    <source>
        <dbReference type="SAM" id="SignalP"/>
    </source>
</evidence>
<dbReference type="OrthoDB" id="6125207at2759"/>
<sequence length="155" mass="17638">MKLLSFTIILNFVNAAPFLQKVQQCFPKGSRTEDGLVRMCTSCVVTTDLGVNYWPRYFTEITCHGPDTACLNFHRDPHEVSPPSIMPSQGKCTESIIHMTFFRYENVTTVGATNTRKGQWNSYTQDIRGGCVCGFDKRSRILHNFFYNSQLHPSS</sequence>
<evidence type="ECO:0000313" key="2">
    <source>
        <dbReference type="EnsemblMetazoa" id="G15340.2:cds"/>
    </source>
</evidence>
<evidence type="ECO:0000313" key="3">
    <source>
        <dbReference type="Proteomes" id="UP000005408"/>
    </source>
</evidence>
<feature type="signal peptide" evidence="1">
    <location>
        <begin position="1"/>
        <end position="15"/>
    </location>
</feature>
<dbReference type="SUPFAM" id="SSF57501">
    <property type="entry name" value="Cystine-knot cytokines"/>
    <property type="match status" value="1"/>
</dbReference>
<feature type="chain" id="PRO_5036501214" evidence="1">
    <location>
        <begin position="16"/>
        <end position="155"/>
    </location>
</feature>
<protein>
    <submittedName>
        <fullName evidence="2">Uncharacterized protein</fullName>
    </submittedName>
</protein>
<keyword evidence="3" id="KW-1185">Reference proteome</keyword>
<dbReference type="Proteomes" id="UP000005408">
    <property type="component" value="Unassembled WGS sequence"/>
</dbReference>
<name>A0A8W8IS74_MAGGI</name>
<reference evidence="2" key="1">
    <citation type="submission" date="2022-08" db="UniProtKB">
        <authorList>
            <consortium name="EnsemblMetazoa"/>
        </authorList>
    </citation>
    <scope>IDENTIFICATION</scope>
    <source>
        <strain evidence="2">05x7-T-G4-1.051#20</strain>
    </source>
</reference>
<proteinExistence type="predicted"/>
<dbReference type="PANTHER" id="PTHR33995:SF7">
    <property type="entry name" value="BURSICON SUBUNIT ALPHA-RELATED"/>
    <property type="match status" value="1"/>
</dbReference>